<sequence>MGYAERFMMNVFYMLICQIIVNFGLIVSPYTNDYPRDFNCYRIINFNRESFISFRFKNTLLVLPKRLYMNITLKIQERHSNKSADFYRVQYDLEIRNCTKVLSMMISTQKYLYHDIDISIDVRVHKGFPILTQYDFVVSSETSGSFQKINDIYFVASLFVHFNPCGKYTIFDPPRNIIVKPFEIKNTLNQGSRCVFATFMNVKLVIKYNLKEPIPLILHPSVLVRFEVFDLFDPSFSLIMNLSLGDLRSKILYDNNRNDLSIHLTIIDSVTKYQELAIIYIISDTHFYQAKGSIYETNIRFIPYHDYIQLNMWDKSIARFFIVPLLPLTKSIEDCDLKWRNSQLITYSYGSSKIISFVIAQLYIGTSKDVMVLTRLSDQNIEECEKRLAK</sequence>
<accession>A0A0C2J2J0</accession>
<keyword evidence="1" id="KW-0812">Transmembrane</keyword>
<proteinExistence type="predicted"/>
<gene>
    <name evidence="2" type="ORF">RF11_04899</name>
</gene>
<protein>
    <submittedName>
        <fullName evidence="2">Uncharacterized protein</fullName>
    </submittedName>
</protein>
<keyword evidence="1" id="KW-0472">Membrane</keyword>
<keyword evidence="1" id="KW-1133">Transmembrane helix</keyword>
<evidence type="ECO:0000313" key="3">
    <source>
        <dbReference type="Proteomes" id="UP000031668"/>
    </source>
</evidence>
<dbReference type="AlphaFoldDB" id="A0A0C2J2J0"/>
<evidence type="ECO:0000256" key="1">
    <source>
        <dbReference type="SAM" id="Phobius"/>
    </source>
</evidence>
<name>A0A0C2J2J0_THEKT</name>
<evidence type="ECO:0000313" key="2">
    <source>
        <dbReference type="EMBL" id="KII63302.1"/>
    </source>
</evidence>
<comment type="caution">
    <text evidence="2">The sequence shown here is derived from an EMBL/GenBank/DDBJ whole genome shotgun (WGS) entry which is preliminary data.</text>
</comment>
<feature type="transmembrane region" description="Helical" evidence="1">
    <location>
        <begin position="12"/>
        <end position="30"/>
    </location>
</feature>
<dbReference type="EMBL" id="JWZT01004744">
    <property type="protein sequence ID" value="KII63302.1"/>
    <property type="molecule type" value="Genomic_DNA"/>
</dbReference>
<dbReference type="Proteomes" id="UP000031668">
    <property type="component" value="Unassembled WGS sequence"/>
</dbReference>
<reference evidence="2 3" key="1">
    <citation type="journal article" date="2014" name="Genome Biol. Evol.">
        <title>The genome of the myxosporean Thelohanellus kitauei shows adaptations to nutrient acquisition within its fish host.</title>
        <authorList>
            <person name="Yang Y."/>
            <person name="Xiong J."/>
            <person name="Zhou Z."/>
            <person name="Huo F."/>
            <person name="Miao W."/>
            <person name="Ran C."/>
            <person name="Liu Y."/>
            <person name="Zhang J."/>
            <person name="Feng J."/>
            <person name="Wang M."/>
            <person name="Wang M."/>
            <person name="Wang L."/>
            <person name="Yao B."/>
        </authorList>
    </citation>
    <scope>NUCLEOTIDE SEQUENCE [LARGE SCALE GENOMIC DNA]</scope>
    <source>
        <strain evidence="2">Wuqing</strain>
    </source>
</reference>
<organism evidence="2 3">
    <name type="scientific">Thelohanellus kitauei</name>
    <name type="common">Myxosporean</name>
    <dbReference type="NCBI Taxonomy" id="669202"/>
    <lineage>
        <taxon>Eukaryota</taxon>
        <taxon>Metazoa</taxon>
        <taxon>Cnidaria</taxon>
        <taxon>Myxozoa</taxon>
        <taxon>Myxosporea</taxon>
        <taxon>Bivalvulida</taxon>
        <taxon>Platysporina</taxon>
        <taxon>Myxobolidae</taxon>
        <taxon>Thelohanellus</taxon>
    </lineage>
</organism>
<keyword evidence="3" id="KW-1185">Reference proteome</keyword>